<evidence type="ECO:0000256" key="2">
    <source>
        <dbReference type="ARBA" id="ARBA00022473"/>
    </source>
</evidence>
<dbReference type="OrthoDB" id="776053at2759"/>
<dbReference type="InterPro" id="IPR012474">
    <property type="entry name" value="Frigida"/>
</dbReference>
<dbReference type="KEGG" id="dzi:111314353"/>
<keyword evidence="2 5" id="KW-0217">Developmental protein</keyword>
<gene>
    <name evidence="9" type="primary">LOC111314353</name>
</gene>
<feature type="region of interest" description="Disordered" evidence="7">
    <location>
        <begin position="122"/>
        <end position="160"/>
    </location>
</feature>
<dbReference type="PANTHER" id="PTHR31791">
    <property type="entry name" value="FRIGIDA-LIKE PROTEIN 3-RELATED"/>
    <property type="match status" value="1"/>
</dbReference>
<evidence type="ECO:0000313" key="8">
    <source>
        <dbReference type="Proteomes" id="UP000515121"/>
    </source>
</evidence>
<evidence type="ECO:0000256" key="6">
    <source>
        <dbReference type="SAM" id="Coils"/>
    </source>
</evidence>
<dbReference type="PANTHER" id="PTHR31791:SF49">
    <property type="entry name" value="INACTIVE PROTEIN FRIGIDA"/>
    <property type="match status" value="1"/>
</dbReference>
<dbReference type="Proteomes" id="UP000515121">
    <property type="component" value="Unplaced"/>
</dbReference>
<keyword evidence="8" id="KW-1185">Reference proteome</keyword>
<feature type="compositionally biased region" description="Pro residues" evidence="7">
    <location>
        <begin position="30"/>
        <end position="40"/>
    </location>
</feature>
<keyword evidence="4 5" id="KW-0287">Flowering</keyword>
<feature type="compositionally biased region" description="Basic and acidic residues" evidence="7">
    <location>
        <begin position="143"/>
        <end position="154"/>
    </location>
</feature>
<comment type="similarity">
    <text evidence="1 5">Belongs to the Frigida family.</text>
</comment>
<dbReference type="AlphaFoldDB" id="A0A6P6B2G1"/>
<feature type="compositionally biased region" description="Pro residues" evidence="7">
    <location>
        <begin position="55"/>
        <end position="64"/>
    </location>
</feature>
<evidence type="ECO:0000256" key="3">
    <source>
        <dbReference type="ARBA" id="ARBA00022782"/>
    </source>
</evidence>
<accession>A0A6P6B2G1</accession>
<evidence type="ECO:0000256" key="5">
    <source>
        <dbReference type="RuleBase" id="RU364012"/>
    </source>
</evidence>
<proteinExistence type="inferred from homology"/>
<keyword evidence="3 5" id="KW-0221">Differentiation</keyword>
<feature type="compositionally biased region" description="Basic and acidic residues" evidence="7">
    <location>
        <begin position="71"/>
        <end position="80"/>
    </location>
</feature>
<reference evidence="9" key="1">
    <citation type="submission" date="2025-08" db="UniProtKB">
        <authorList>
            <consortium name="RefSeq"/>
        </authorList>
    </citation>
    <scope>IDENTIFICATION</scope>
    <source>
        <tissue evidence="9">Fruit stalk</tissue>
    </source>
</reference>
<evidence type="ECO:0000256" key="4">
    <source>
        <dbReference type="ARBA" id="ARBA00023089"/>
    </source>
</evidence>
<dbReference type="GeneID" id="111314353"/>
<dbReference type="GO" id="GO:0030154">
    <property type="term" value="P:cell differentiation"/>
    <property type="evidence" value="ECO:0007669"/>
    <property type="project" value="UniProtKB-KW"/>
</dbReference>
<protein>
    <recommendedName>
        <fullName evidence="5">FRIGIDA-like protein</fullName>
    </recommendedName>
</protein>
<evidence type="ECO:0000313" key="9">
    <source>
        <dbReference type="RefSeq" id="XP_022771353.1"/>
    </source>
</evidence>
<feature type="region of interest" description="Disordered" evidence="7">
    <location>
        <begin position="25"/>
        <end position="80"/>
    </location>
</feature>
<sequence>MAKPSMPLIKLNTSATVLASIKQEPLTSPSFPPHPVPIPQPLAVVKTEPEQPEQQQPPPPPPTQPQQQQPQKEEQQQRREPQFLKSITDLLSLSSAINAFKCRFDELTKHLDFINQAIDSKFNEPQQEQQRPQIETDTPSKSTENDSKTEKKGPETASLPKASRSEIQCLCEMMCSKGLRKYIVTHLSDVSNLREQVPAALELAPKPDKLVLDCIGRFFLQGIKAYTKDSPMIPARQASVLVLEFFLLMMRDFRGKGQFKIAADLKVEAEKGAAAWRKRLISEGGLAKACEVDARGLLLFVACFGIPKVFRSEDLGNLLRLCNLRAISDALKGSPVLPDKMPAIIEAMVKNGMHVEAVDVASIFGLEDKFSPKSILTLFLQESTKAFKMAKQEAQNSSVALIKANEKQLDALKSIVHYLEDGNNDVTKLLAAWQIEEKIVKLEEEIAELNKRIEDKKIIPKRKLDEMGSSSRVKSQEMKRSRFAAKGSPLLKSSHINGLHEQRTATFAEGVRSYDSLVSNSYYTAISGNVTNHPSAVPQGSTIGSLPENGVGQKVGITGVGSSGMVASIGVMSASSYSGAHGVINPQMISSSGLSNGWQQGSVGQSASMRFGGFFGSSPSVEGFVGVPDATDRSPADLYRFADSIGGNEFYSSSYRTGTLPTDAPVSHSSYMY</sequence>
<keyword evidence="6" id="KW-0175">Coiled coil</keyword>
<feature type="compositionally biased region" description="Low complexity" evidence="7">
    <location>
        <begin position="124"/>
        <end position="133"/>
    </location>
</feature>
<feature type="coiled-coil region" evidence="6">
    <location>
        <begin position="432"/>
        <end position="459"/>
    </location>
</feature>
<evidence type="ECO:0000256" key="7">
    <source>
        <dbReference type="SAM" id="MobiDB-lite"/>
    </source>
</evidence>
<dbReference type="RefSeq" id="XP_022771353.1">
    <property type="nucleotide sequence ID" value="XM_022915618.1"/>
</dbReference>
<dbReference type="Pfam" id="PF07899">
    <property type="entry name" value="Frigida"/>
    <property type="match status" value="1"/>
</dbReference>
<evidence type="ECO:0000256" key="1">
    <source>
        <dbReference type="ARBA" id="ARBA00008956"/>
    </source>
</evidence>
<name>A0A6P6B2G1_DURZI</name>
<dbReference type="GO" id="GO:0009908">
    <property type="term" value="P:flower development"/>
    <property type="evidence" value="ECO:0007669"/>
    <property type="project" value="UniProtKB-KW"/>
</dbReference>
<organism evidence="8 9">
    <name type="scientific">Durio zibethinus</name>
    <name type="common">Durian</name>
    <dbReference type="NCBI Taxonomy" id="66656"/>
    <lineage>
        <taxon>Eukaryota</taxon>
        <taxon>Viridiplantae</taxon>
        <taxon>Streptophyta</taxon>
        <taxon>Embryophyta</taxon>
        <taxon>Tracheophyta</taxon>
        <taxon>Spermatophyta</taxon>
        <taxon>Magnoliopsida</taxon>
        <taxon>eudicotyledons</taxon>
        <taxon>Gunneridae</taxon>
        <taxon>Pentapetalae</taxon>
        <taxon>rosids</taxon>
        <taxon>malvids</taxon>
        <taxon>Malvales</taxon>
        <taxon>Malvaceae</taxon>
        <taxon>Helicteroideae</taxon>
        <taxon>Durio</taxon>
    </lineage>
</organism>